<keyword evidence="3" id="KW-0121">Carboxypeptidase</keyword>
<dbReference type="Gene3D" id="3.30.70.340">
    <property type="entry name" value="Metallocarboxypeptidase-like"/>
    <property type="match status" value="1"/>
</dbReference>
<dbReference type="PANTHER" id="PTHR11705">
    <property type="entry name" value="PROTEASE FAMILY M14 CARBOXYPEPTIDASE A,B"/>
    <property type="match status" value="1"/>
</dbReference>
<evidence type="ECO:0000256" key="9">
    <source>
        <dbReference type="ARBA" id="ARBA00023049"/>
    </source>
</evidence>
<dbReference type="Gene3D" id="3.40.630.10">
    <property type="entry name" value="Zn peptidases"/>
    <property type="match status" value="1"/>
</dbReference>
<dbReference type="GO" id="GO:0005615">
    <property type="term" value="C:extracellular space"/>
    <property type="evidence" value="ECO:0007669"/>
    <property type="project" value="TreeGrafter"/>
</dbReference>
<dbReference type="SMART" id="SM00631">
    <property type="entry name" value="Zn_pept"/>
    <property type="match status" value="1"/>
</dbReference>
<dbReference type="SUPFAM" id="SSF54897">
    <property type="entry name" value="Protease propeptides/inhibitors"/>
    <property type="match status" value="1"/>
</dbReference>
<organism evidence="14 15">
    <name type="scientific">Euphydryas editha</name>
    <name type="common">Edith's checkerspot</name>
    <dbReference type="NCBI Taxonomy" id="104508"/>
    <lineage>
        <taxon>Eukaryota</taxon>
        <taxon>Metazoa</taxon>
        <taxon>Ecdysozoa</taxon>
        <taxon>Arthropoda</taxon>
        <taxon>Hexapoda</taxon>
        <taxon>Insecta</taxon>
        <taxon>Pterygota</taxon>
        <taxon>Neoptera</taxon>
        <taxon>Endopterygota</taxon>
        <taxon>Lepidoptera</taxon>
        <taxon>Glossata</taxon>
        <taxon>Ditrysia</taxon>
        <taxon>Papilionoidea</taxon>
        <taxon>Nymphalidae</taxon>
        <taxon>Nymphalinae</taxon>
        <taxon>Euphydryas</taxon>
    </lineage>
</organism>
<keyword evidence="10" id="KW-1015">Disulfide bond</keyword>
<evidence type="ECO:0000256" key="11">
    <source>
        <dbReference type="PROSITE-ProRule" id="PRU01379"/>
    </source>
</evidence>
<dbReference type="PANTHER" id="PTHR11705:SF140">
    <property type="entry name" value="FI02848P-RELATED"/>
    <property type="match status" value="1"/>
</dbReference>
<reference evidence="14" key="1">
    <citation type="submission" date="2022-03" db="EMBL/GenBank/DDBJ databases">
        <authorList>
            <person name="Tunstrom K."/>
        </authorList>
    </citation>
    <scope>NUCLEOTIDE SEQUENCE</scope>
</reference>
<feature type="active site" description="Proton donor/acceptor" evidence="11">
    <location>
        <position position="384"/>
    </location>
</feature>
<feature type="signal peptide" evidence="12">
    <location>
        <begin position="1"/>
        <end position="15"/>
    </location>
</feature>
<evidence type="ECO:0000256" key="7">
    <source>
        <dbReference type="ARBA" id="ARBA00022801"/>
    </source>
</evidence>
<evidence type="ECO:0000259" key="13">
    <source>
        <dbReference type="PROSITE" id="PS52035"/>
    </source>
</evidence>
<protein>
    <recommendedName>
        <fullName evidence="13">Peptidase M14 domain-containing protein</fullName>
    </recommendedName>
</protein>
<dbReference type="Proteomes" id="UP001153954">
    <property type="component" value="Unassembled WGS sequence"/>
</dbReference>
<evidence type="ECO:0000313" key="14">
    <source>
        <dbReference type="EMBL" id="CAH2088364.1"/>
    </source>
</evidence>
<dbReference type="InterPro" id="IPR036990">
    <property type="entry name" value="M14A-like_propep"/>
</dbReference>
<keyword evidence="9" id="KW-0482">Metalloprotease</keyword>
<keyword evidence="15" id="KW-1185">Reference proteome</keyword>
<evidence type="ECO:0000313" key="15">
    <source>
        <dbReference type="Proteomes" id="UP001153954"/>
    </source>
</evidence>
<evidence type="ECO:0000256" key="3">
    <source>
        <dbReference type="ARBA" id="ARBA00022645"/>
    </source>
</evidence>
<feature type="chain" id="PRO_5043964653" description="Peptidase M14 domain-containing protein" evidence="12">
    <location>
        <begin position="16"/>
        <end position="430"/>
    </location>
</feature>
<comment type="caution">
    <text evidence="14">The sequence shown here is derived from an EMBL/GenBank/DDBJ whole genome shotgun (WGS) entry which is preliminary data.</text>
</comment>
<keyword evidence="8" id="KW-0862">Zinc</keyword>
<dbReference type="PRINTS" id="PR00765">
    <property type="entry name" value="CRBOXYPTASEA"/>
</dbReference>
<gene>
    <name evidence="14" type="ORF">EEDITHA_LOCUS4531</name>
</gene>
<accession>A0AAU9TNT2</accession>
<keyword evidence="6 12" id="KW-0732">Signal</keyword>
<sequence>MRWFVCTLLLSCAFAKHEEYDGSAVFSVKVQNLEQVDYFNTLDYPFDIWQYATLTRNGMVLVPKNYVQMFKNDLNSKGIEFVIETENIKEALELEDQLFAEKARSKSVTFNDRPTLTWDRIYNLTEVNDYIQKVAEDYPDVVTLVSGGKTVEGRDINYLKVSTTNFQDTSKPIIFISSLLHAREWVTLPATLLAIDKLVVNVTEQDLIDNYDWIIMPVANPDGYEFTHLSDGNRFWRKNRRAGLVPGDVCSGVDLNRNFDVNFGLLSSNNVCSETYHGTSAFSEPETSVVRDIMSEYDGRIALFIDIHSFGSLILYGWGNGQLPSNVFTIHEAGLRMAEAIDAVKMDYNSNYRVGNSGLMLYVTSGTSNDYGLAANIPLSYCYELPAYRGAGQTIFGFLVHPDFIEQAGMETWEGIKAGARFVRNIRSNY</sequence>
<comment type="similarity">
    <text evidence="2 11">Belongs to the peptidase M14 family.</text>
</comment>
<dbReference type="GO" id="GO:0006508">
    <property type="term" value="P:proteolysis"/>
    <property type="evidence" value="ECO:0007669"/>
    <property type="project" value="UniProtKB-KW"/>
</dbReference>
<keyword evidence="7" id="KW-0378">Hydrolase</keyword>
<evidence type="ECO:0000256" key="5">
    <source>
        <dbReference type="ARBA" id="ARBA00022723"/>
    </source>
</evidence>
<dbReference type="SUPFAM" id="SSF53187">
    <property type="entry name" value="Zn-dependent exopeptidases"/>
    <property type="match status" value="1"/>
</dbReference>
<evidence type="ECO:0000256" key="1">
    <source>
        <dbReference type="ARBA" id="ARBA00001947"/>
    </source>
</evidence>
<feature type="domain" description="Peptidase M14" evidence="13">
    <location>
        <begin position="120"/>
        <end position="423"/>
    </location>
</feature>
<dbReference type="GO" id="GO:0004181">
    <property type="term" value="F:metallocarboxypeptidase activity"/>
    <property type="evidence" value="ECO:0007669"/>
    <property type="project" value="InterPro"/>
</dbReference>
<proteinExistence type="inferred from homology"/>
<dbReference type="PROSITE" id="PS52035">
    <property type="entry name" value="PEPTIDASE_M14"/>
    <property type="match status" value="1"/>
</dbReference>
<evidence type="ECO:0000256" key="10">
    <source>
        <dbReference type="ARBA" id="ARBA00023157"/>
    </source>
</evidence>
<dbReference type="InterPro" id="IPR000834">
    <property type="entry name" value="Peptidase_M14"/>
</dbReference>
<keyword evidence="4" id="KW-0645">Protease</keyword>
<dbReference type="AlphaFoldDB" id="A0AAU9TNT2"/>
<comment type="cofactor">
    <cofactor evidence="1">
        <name>Zn(2+)</name>
        <dbReference type="ChEBI" id="CHEBI:29105"/>
    </cofactor>
</comment>
<name>A0AAU9TNT2_EUPED</name>
<keyword evidence="5" id="KW-0479">Metal-binding</keyword>
<evidence type="ECO:0000256" key="4">
    <source>
        <dbReference type="ARBA" id="ARBA00022670"/>
    </source>
</evidence>
<evidence type="ECO:0000256" key="12">
    <source>
        <dbReference type="SAM" id="SignalP"/>
    </source>
</evidence>
<evidence type="ECO:0000256" key="6">
    <source>
        <dbReference type="ARBA" id="ARBA00022729"/>
    </source>
</evidence>
<dbReference type="Pfam" id="PF02244">
    <property type="entry name" value="Propep_M14"/>
    <property type="match status" value="1"/>
</dbReference>
<dbReference type="Pfam" id="PF00246">
    <property type="entry name" value="Peptidase_M14"/>
    <property type="match status" value="1"/>
</dbReference>
<dbReference type="GO" id="GO:0008270">
    <property type="term" value="F:zinc ion binding"/>
    <property type="evidence" value="ECO:0007669"/>
    <property type="project" value="InterPro"/>
</dbReference>
<evidence type="ECO:0000256" key="8">
    <source>
        <dbReference type="ARBA" id="ARBA00022833"/>
    </source>
</evidence>
<evidence type="ECO:0000256" key="2">
    <source>
        <dbReference type="ARBA" id="ARBA00005988"/>
    </source>
</evidence>
<dbReference type="InterPro" id="IPR003146">
    <property type="entry name" value="M14A_act_pep"/>
</dbReference>
<dbReference type="EMBL" id="CAKOGL010000007">
    <property type="protein sequence ID" value="CAH2088364.1"/>
    <property type="molecule type" value="Genomic_DNA"/>
</dbReference>
<dbReference type="FunFam" id="3.40.630.10:FF:000084">
    <property type="entry name" value="Carboxypeptidase B2"/>
    <property type="match status" value="1"/>
</dbReference>